<sequence>MAKEPSPLAEALRRAEMNPRQLATEINRWLDGRRLGDRRIDLTAPYSWVRQGYKPYDPIPSVAAAVLSERLGTLVTVDELWPDRRRDGGPVLTAMGGLEGHVTPDGNLTALAELASRSAGAHAEVTPATGPDLTAAVHQGLRVTFQWSKQNSHRDRVLQPQIDVIAAHVTALRKLDDQHGGGALSLRYITGQLRSVLDLVRSADYEPAIGRQLLTIVADLAQLVGWVHFDAGRRGAAERYLLLSERVAVGLGEPGRAVNAIGMLSYVSAFAGHGADAVNICAAAERSCPASPVLQARVFGRNATAYAAVGDVSGFRNASDTARNLLSKRVLGDVPGYLYYLEPEQLVSEAGQALVVLAERTLVGRRALLREAIALLTPNAEIGARPGYPRSALLHGAFLTKAHLLNGDLDAAVDAARAALTRLPEVQSIRGITYLRDLRSAFARRRRSEVVSDFLPEFDAALPRT</sequence>
<protein>
    <recommendedName>
        <fullName evidence="3">Transcriptional regulator</fullName>
    </recommendedName>
</protein>
<name>A0ABN3KCU2_9ACTN</name>
<dbReference type="EMBL" id="BAAARW010000044">
    <property type="protein sequence ID" value="GAA2455927.1"/>
    <property type="molecule type" value="Genomic_DNA"/>
</dbReference>
<comment type="caution">
    <text evidence="1">The sequence shown here is derived from an EMBL/GenBank/DDBJ whole genome shotgun (WGS) entry which is preliminary data.</text>
</comment>
<organism evidence="1 2">
    <name type="scientific">Actinomadura vinacea</name>
    <dbReference type="NCBI Taxonomy" id="115336"/>
    <lineage>
        <taxon>Bacteria</taxon>
        <taxon>Bacillati</taxon>
        <taxon>Actinomycetota</taxon>
        <taxon>Actinomycetes</taxon>
        <taxon>Streptosporangiales</taxon>
        <taxon>Thermomonosporaceae</taxon>
        <taxon>Actinomadura</taxon>
    </lineage>
</organism>
<dbReference type="Proteomes" id="UP001501231">
    <property type="component" value="Unassembled WGS sequence"/>
</dbReference>
<keyword evidence="2" id="KW-1185">Reference proteome</keyword>
<evidence type="ECO:0000313" key="1">
    <source>
        <dbReference type="EMBL" id="GAA2455927.1"/>
    </source>
</evidence>
<evidence type="ECO:0000313" key="2">
    <source>
        <dbReference type="Proteomes" id="UP001501231"/>
    </source>
</evidence>
<proteinExistence type="predicted"/>
<reference evidence="1 2" key="1">
    <citation type="journal article" date="2019" name="Int. J. Syst. Evol. Microbiol.">
        <title>The Global Catalogue of Microorganisms (GCM) 10K type strain sequencing project: providing services to taxonomists for standard genome sequencing and annotation.</title>
        <authorList>
            <consortium name="The Broad Institute Genomics Platform"/>
            <consortium name="The Broad Institute Genome Sequencing Center for Infectious Disease"/>
            <person name="Wu L."/>
            <person name="Ma J."/>
        </authorList>
    </citation>
    <scope>NUCLEOTIDE SEQUENCE [LARGE SCALE GENOMIC DNA]</scope>
    <source>
        <strain evidence="1 2">JCM 3325</strain>
    </source>
</reference>
<accession>A0ABN3KCU2</accession>
<gene>
    <name evidence="1" type="ORF">GCM10010191_89040</name>
</gene>
<dbReference type="RefSeq" id="WP_344597778.1">
    <property type="nucleotide sequence ID" value="NZ_BAAARW010000044.1"/>
</dbReference>
<evidence type="ECO:0008006" key="3">
    <source>
        <dbReference type="Google" id="ProtNLM"/>
    </source>
</evidence>